<gene>
    <name evidence="1" type="ORF">KPL71_014192</name>
</gene>
<evidence type="ECO:0000313" key="2">
    <source>
        <dbReference type="Proteomes" id="UP000829398"/>
    </source>
</evidence>
<comment type="caution">
    <text evidence="1">The sequence shown here is derived from an EMBL/GenBank/DDBJ whole genome shotgun (WGS) entry which is preliminary data.</text>
</comment>
<evidence type="ECO:0000313" key="1">
    <source>
        <dbReference type="EMBL" id="KAH9751210.1"/>
    </source>
</evidence>
<proteinExistence type="predicted"/>
<organism evidence="1 2">
    <name type="scientific">Citrus sinensis</name>
    <name type="common">Sweet orange</name>
    <name type="synonym">Citrus aurantium var. sinensis</name>
    <dbReference type="NCBI Taxonomy" id="2711"/>
    <lineage>
        <taxon>Eukaryota</taxon>
        <taxon>Viridiplantae</taxon>
        <taxon>Streptophyta</taxon>
        <taxon>Embryophyta</taxon>
        <taxon>Tracheophyta</taxon>
        <taxon>Spermatophyta</taxon>
        <taxon>Magnoliopsida</taxon>
        <taxon>eudicotyledons</taxon>
        <taxon>Gunneridae</taxon>
        <taxon>Pentapetalae</taxon>
        <taxon>rosids</taxon>
        <taxon>malvids</taxon>
        <taxon>Sapindales</taxon>
        <taxon>Rutaceae</taxon>
        <taxon>Aurantioideae</taxon>
        <taxon>Citrus</taxon>
    </lineage>
</organism>
<sequence>MVHTSRYMYLKLINHSRDWMMEEDEEEISDDDADEMEGFTRGVDAESAGTTAERERQRATMADLIIIKMATETIDDIPYIPVSSSVAAPTLVKEPASVAIPVNHAERPEKFNGQNFKRWQQKMFFYLTTLNLARFLTEDASKPKEGETDIQVASAIDAWHHSDFLCKNYVMNGLSDSLYNVYIGKKTAKELWESLDRKYKTEDVGTKKFVVGRFLDYKMVDSKTVISQVQELQIILSEILAEGMHLSETFQVTAIIEKLPPAWKDFKSYLKHKRKEMNIEGMVIKLRIEEDNRNAERRGAIFMAKANFVEHGPKNKNKKLGPKGGISKKQTKFQGKCYNCDKMGHKASDCRLPKKKREANVVENITQHVSDINLSTVISEVNLVGSNPREWWIDTGATRHVCSDKGLFTSFEPVSNEEKLFMGNSVTSEIEGQGKVILKMTSGKELTLNNVLYVLEIQKNLVSGSLLSKHGFRMVFESDRVVLSKNGMYVGKGYVNDGLLKLNVMTLKPTINNKATSSACLLESSNLWHSRLGHVNFNSLRKLINMKHIPNFQIDLKHKCETCVEAKLTRVESRELRQFHETTLENDQAPEEEKEQEIEVITSAEGTLWKEAINSEVESILQNHTWELVDLPPGCKPLGYKWIFKRKMKPDGSIDKYKARLVIKGYRQREGLDYFDTYSSVARINSIQMIIAIAALRNLEIHQMDVKTAFLNGDLDEEIYMEQPKGFLAPGQEKKVCKLVKSLYGLKQAPKQWHEKFDHMMITSGFKINKCDKCVYVKETENGYVILCLYVDDMLIVGSDDDMIKSTKNMLKSKFDMKDMGLTDVILGIKISRASNGLILSQTHYVDKILGKFNKDDNTMSKTPLDTSIHLSKNREEGISQVEYARIIGTDHWKAIVSVFRYLRYTRNYGLHYTKYPEVLEGFSDANWISDVKDSKSTSDYVFTLAGAAVSWRSSKQAVIARSTMESEFIALDKCGEEAEWLRNFLEGIPKWPKPVPTICIHCDSQSAIGRAQSNMYNGKSRHIRRRHNTIRQLISTGVISIDYVRSKDSIADPLTKGLNRELVEKSSKGMRLKPID</sequence>
<accession>A0ACB8KA14</accession>
<protein>
    <submittedName>
        <fullName evidence="1">Uncharacterized protein</fullName>
    </submittedName>
</protein>
<dbReference type="Proteomes" id="UP000829398">
    <property type="component" value="Chromosome 5"/>
</dbReference>
<name>A0ACB8KA14_CITSI</name>
<keyword evidence="2" id="KW-1185">Reference proteome</keyword>
<dbReference type="EMBL" id="CM039174">
    <property type="protein sequence ID" value="KAH9751210.1"/>
    <property type="molecule type" value="Genomic_DNA"/>
</dbReference>
<reference evidence="2" key="1">
    <citation type="journal article" date="2023" name="Hortic. Res.">
        <title>A chromosome-level phased genome enabling allele-level studies in sweet orange: a case study on citrus Huanglongbing tolerance.</title>
        <authorList>
            <person name="Wu B."/>
            <person name="Yu Q."/>
            <person name="Deng Z."/>
            <person name="Duan Y."/>
            <person name="Luo F."/>
            <person name="Gmitter F. Jr."/>
        </authorList>
    </citation>
    <scope>NUCLEOTIDE SEQUENCE [LARGE SCALE GENOMIC DNA]</scope>
    <source>
        <strain evidence="2">cv. Valencia</strain>
    </source>
</reference>